<accession>A0ABS9SQS8</accession>
<reference evidence="13 14" key="1">
    <citation type="submission" date="2022-02" db="EMBL/GenBank/DDBJ databases">
        <authorList>
            <person name="Min J."/>
        </authorList>
    </citation>
    <scope>NUCLEOTIDE SEQUENCE [LARGE SCALE GENOMIC DNA]</scope>
    <source>
        <strain evidence="13 14">GR10-1</strain>
    </source>
</reference>
<dbReference type="InterPro" id="IPR036942">
    <property type="entry name" value="Beta-barrel_TonB_sf"/>
</dbReference>
<evidence type="ECO:0000256" key="9">
    <source>
        <dbReference type="ARBA" id="ARBA00023136"/>
    </source>
</evidence>
<keyword evidence="10 11" id="KW-0998">Cell outer membrane</keyword>
<dbReference type="PROSITE" id="PS52016">
    <property type="entry name" value="TONB_DEPENDENT_REC_3"/>
    <property type="match status" value="1"/>
</dbReference>
<gene>
    <name evidence="13" type="ORF">MKP09_23200</name>
</gene>
<organism evidence="13 14">
    <name type="scientific">Niabella ginsengisoli</name>
    <dbReference type="NCBI Taxonomy" id="522298"/>
    <lineage>
        <taxon>Bacteria</taxon>
        <taxon>Pseudomonadati</taxon>
        <taxon>Bacteroidota</taxon>
        <taxon>Chitinophagia</taxon>
        <taxon>Chitinophagales</taxon>
        <taxon>Chitinophagaceae</taxon>
        <taxon>Niabella</taxon>
    </lineage>
</organism>
<keyword evidence="7" id="KW-0408">Iron</keyword>
<dbReference type="SUPFAM" id="SSF56935">
    <property type="entry name" value="Porins"/>
    <property type="match status" value="1"/>
</dbReference>
<proteinExistence type="inferred from homology"/>
<dbReference type="InterPro" id="IPR012910">
    <property type="entry name" value="Plug_dom"/>
</dbReference>
<feature type="domain" description="TonB-dependent receptor plug" evidence="12">
    <location>
        <begin position="91"/>
        <end position="185"/>
    </location>
</feature>
<evidence type="ECO:0000256" key="8">
    <source>
        <dbReference type="ARBA" id="ARBA00023065"/>
    </source>
</evidence>
<keyword evidence="3 11" id="KW-1134">Transmembrane beta strand</keyword>
<dbReference type="PANTHER" id="PTHR32552">
    <property type="entry name" value="FERRICHROME IRON RECEPTOR-RELATED"/>
    <property type="match status" value="1"/>
</dbReference>
<dbReference type="InterPro" id="IPR039426">
    <property type="entry name" value="TonB-dep_rcpt-like"/>
</dbReference>
<dbReference type="Pfam" id="PF13715">
    <property type="entry name" value="CarbopepD_reg_2"/>
    <property type="match status" value="1"/>
</dbReference>
<evidence type="ECO:0000313" key="14">
    <source>
        <dbReference type="Proteomes" id="UP001202248"/>
    </source>
</evidence>
<dbReference type="RefSeq" id="WP_240833368.1">
    <property type="nucleotide sequence ID" value="NZ_JAKWBL010000004.1"/>
</dbReference>
<evidence type="ECO:0000256" key="1">
    <source>
        <dbReference type="ARBA" id="ARBA00004571"/>
    </source>
</evidence>
<evidence type="ECO:0000256" key="4">
    <source>
        <dbReference type="ARBA" id="ARBA00022496"/>
    </source>
</evidence>
<dbReference type="Gene3D" id="2.60.40.1120">
    <property type="entry name" value="Carboxypeptidase-like, regulatory domain"/>
    <property type="match status" value="1"/>
</dbReference>
<dbReference type="Proteomes" id="UP001202248">
    <property type="component" value="Unassembled WGS sequence"/>
</dbReference>
<keyword evidence="5 11" id="KW-0812">Transmembrane</keyword>
<evidence type="ECO:0000259" key="12">
    <source>
        <dbReference type="Pfam" id="PF07715"/>
    </source>
</evidence>
<dbReference type="SUPFAM" id="SSF49464">
    <property type="entry name" value="Carboxypeptidase regulatory domain-like"/>
    <property type="match status" value="1"/>
</dbReference>
<evidence type="ECO:0000256" key="10">
    <source>
        <dbReference type="ARBA" id="ARBA00023237"/>
    </source>
</evidence>
<dbReference type="InterPro" id="IPR008969">
    <property type="entry name" value="CarboxyPept-like_regulatory"/>
</dbReference>
<comment type="caution">
    <text evidence="13">The sequence shown here is derived from an EMBL/GenBank/DDBJ whole genome shotgun (WGS) entry which is preliminary data.</text>
</comment>
<evidence type="ECO:0000256" key="6">
    <source>
        <dbReference type="ARBA" id="ARBA00022729"/>
    </source>
</evidence>
<dbReference type="EMBL" id="JAKWBL010000004">
    <property type="protein sequence ID" value="MCH5600611.1"/>
    <property type="molecule type" value="Genomic_DNA"/>
</dbReference>
<protein>
    <submittedName>
        <fullName evidence="13">TonB-dependent receptor</fullName>
    </submittedName>
</protein>
<keyword evidence="9 11" id="KW-0472">Membrane</keyword>
<evidence type="ECO:0000256" key="5">
    <source>
        <dbReference type="ARBA" id="ARBA00022692"/>
    </source>
</evidence>
<sequence length="237" mass="25577">MTLKGTAKGAVANKNGAFEIKNIAPGTYTLSTSFVGLVNQQQEVEVTNQTTTEVYFVLNENKEQLEEVIISGHKSKNATTTTVAKMPLKNLENPQIYSSISAELMKEQVISNYDDALRNVPGLARSWESTGRGGDGGAYFSLRGFEAQPALVNGLPGLVSGNLDPANVEEIQVIKGPSGTLFGASFYGYGGIINTVTKKPYYDFGGEVAYNIGSFDLHRLAVDINTPLSKTKKLHFD</sequence>
<dbReference type="PANTHER" id="PTHR32552:SF68">
    <property type="entry name" value="FERRICHROME OUTER MEMBRANE TRANSPORTER_PHAGE RECEPTOR"/>
    <property type="match status" value="1"/>
</dbReference>
<keyword evidence="6" id="KW-0732">Signal</keyword>
<evidence type="ECO:0000256" key="11">
    <source>
        <dbReference type="PROSITE-ProRule" id="PRU01360"/>
    </source>
</evidence>
<keyword evidence="2 11" id="KW-0813">Transport</keyword>
<comment type="subcellular location">
    <subcellularLocation>
        <location evidence="1 11">Cell outer membrane</location>
        <topology evidence="1 11">Multi-pass membrane protein</topology>
    </subcellularLocation>
</comment>
<keyword evidence="13" id="KW-0675">Receptor</keyword>
<name>A0ABS9SQS8_9BACT</name>
<comment type="similarity">
    <text evidence="11">Belongs to the TonB-dependent receptor family.</text>
</comment>
<keyword evidence="8" id="KW-0406">Ion transport</keyword>
<evidence type="ECO:0000256" key="2">
    <source>
        <dbReference type="ARBA" id="ARBA00022448"/>
    </source>
</evidence>
<evidence type="ECO:0000256" key="7">
    <source>
        <dbReference type="ARBA" id="ARBA00023004"/>
    </source>
</evidence>
<dbReference type="Pfam" id="PF07715">
    <property type="entry name" value="Plug"/>
    <property type="match status" value="1"/>
</dbReference>
<evidence type="ECO:0000313" key="13">
    <source>
        <dbReference type="EMBL" id="MCH5600611.1"/>
    </source>
</evidence>
<keyword evidence="14" id="KW-1185">Reference proteome</keyword>
<keyword evidence="4" id="KW-0410">Iron transport</keyword>
<evidence type="ECO:0000256" key="3">
    <source>
        <dbReference type="ARBA" id="ARBA00022452"/>
    </source>
</evidence>
<dbReference type="Gene3D" id="2.40.170.20">
    <property type="entry name" value="TonB-dependent receptor, beta-barrel domain"/>
    <property type="match status" value="1"/>
</dbReference>